<dbReference type="AlphaFoldDB" id="A0A1V8SPN4"/>
<dbReference type="Proteomes" id="UP000192596">
    <property type="component" value="Unassembled WGS sequence"/>
</dbReference>
<protein>
    <submittedName>
        <fullName evidence="1">Uncharacterized protein</fullName>
    </submittedName>
</protein>
<evidence type="ECO:0000313" key="1">
    <source>
        <dbReference type="EMBL" id="OQO00862.1"/>
    </source>
</evidence>
<dbReference type="InterPro" id="IPR053175">
    <property type="entry name" value="DHMBA_Reg_Transcription_Factor"/>
</dbReference>
<comment type="caution">
    <text evidence="1">The sequence shown here is derived from an EMBL/GenBank/DDBJ whole genome shotgun (WGS) entry which is preliminary data.</text>
</comment>
<name>A0A1V8SPN4_9PEZI</name>
<proteinExistence type="predicted"/>
<keyword evidence="2" id="KW-1185">Reference proteome</keyword>
<dbReference type="OrthoDB" id="2991872at2759"/>
<evidence type="ECO:0000313" key="2">
    <source>
        <dbReference type="Proteomes" id="UP000192596"/>
    </source>
</evidence>
<accession>A0A1V8SPN4</accession>
<dbReference type="EMBL" id="NAJO01000033">
    <property type="protein sequence ID" value="OQO00862.1"/>
    <property type="molecule type" value="Genomic_DNA"/>
</dbReference>
<dbReference type="PANTHER" id="PTHR38791">
    <property type="entry name" value="ZN(II)2CYS6 TRANSCRIPTION FACTOR (EUROFUNG)-RELATED-RELATED"/>
    <property type="match status" value="1"/>
</dbReference>
<dbReference type="InParanoid" id="A0A1V8SPN4"/>
<gene>
    <name evidence="1" type="ORF">B0A48_13549</name>
</gene>
<sequence>MLMGTFENMVNGHRTLASARPIVEGVAASNVFTHYDGALALLKLQRQESPDSKTAIERVVRRQLVRANILRGTTVPEWLADGELYGESGPTLDLDAMLVRVGRLRSDFLALGAGVSDEGDQIPIIGEANALNVALGHWFAGLPEVWLPQSALDGAYPFDIIMRPLHEYRTHGHAAVILRYRATRIMVNSIIDRCLSCTATSHGSTNAARQTIAELADDICRDVPYFFNQVGAAGSRWLSIGKHIITSRDDITPKLAGLLAWPLSVAVSCDALPAKQREWLRERLRTVAAAYGDARLQQVAEGGVFSF</sequence>
<dbReference type="STRING" id="1507870.A0A1V8SPN4"/>
<organism evidence="1 2">
    <name type="scientific">Cryoendolithus antarcticus</name>
    <dbReference type="NCBI Taxonomy" id="1507870"/>
    <lineage>
        <taxon>Eukaryota</taxon>
        <taxon>Fungi</taxon>
        <taxon>Dikarya</taxon>
        <taxon>Ascomycota</taxon>
        <taxon>Pezizomycotina</taxon>
        <taxon>Dothideomycetes</taxon>
        <taxon>Dothideomycetidae</taxon>
        <taxon>Cladosporiales</taxon>
        <taxon>Cladosporiaceae</taxon>
        <taxon>Cryoendolithus</taxon>
    </lineage>
</organism>
<reference evidence="2" key="1">
    <citation type="submission" date="2017-03" db="EMBL/GenBank/DDBJ databases">
        <title>Genomes of endolithic fungi from Antarctica.</title>
        <authorList>
            <person name="Coleine C."/>
            <person name="Masonjones S."/>
            <person name="Stajich J.E."/>
        </authorList>
    </citation>
    <scope>NUCLEOTIDE SEQUENCE [LARGE SCALE GENOMIC DNA]</scope>
    <source>
        <strain evidence="2">CCFEE 5527</strain>
    </source>
</reference>